<dbReference type="EC" id="2.4.-.-" evidence="1"/>
<keyword evidence="1" id="KW-0808">Transferase</keyword>
<dbReference type="EMBL" id="JAYERP010000001">
    <property type="protein sequence ID" value="MEA3570840.1"/>
    <property type="molecule type" value="Genomic_DNA"/>
</dbReference>
<evidence type="ECO:0000313" key="2">
    <source>
        <dbReference type="Proteomes" id="UP001292216"/>
    </source>
</evidence>
<evidence type="ECO:0000313" key="1">
    <source>
        <dbReference type="EMBL" id="MEA3570840.1"/>
    </source>
</evidence>
<organism evidence="1 2">
    <name type="scientific">Paenibacillus phoenicis</name>
    <dbReference type="NCBI Taxonomy" id="554117"/>
    <lineage>
        <taxon>Bacteria</taxon>
        <taxon>Bacillati</taxon>
        <taxon>Bacillota</taxon>
        <taxon>Bacilli</taxon>
        <taxon>Bacillales</taxon>
        <taxon>Paenibacillaceae</taxon>
        <taxon>Paenibacillus</taxon>
    </lineage>
</organism>
<name>A0ABU5PLL6_9BACL</name>
<accession>A0ABU5PLL6</accession>
<gene>
    <name evidence="1" type="ORF">U9M73_12670</name>
</gene>
<dbReference type="Proteomes" id="UP001292216">
    <property type="component" value="Unassembled WGS sequence"/>
</dbReference>
<dbReference type="SUPFAM" id="SSF53756">
    <property type="entry name" value="UDP-Glycosyltransferase/glycogen phosphorylase"/>
    <property type="match status" value="1"/>
</dbReference>
<dbReference type="GO" id="GO:0016757">
    <property type="term" value="F:glycosyltransferase activity"/>
    <property type="evidence" value="ECO:0007669"/>
    <property type="project" value="UniProtKB-KW"/>
</dbReference>
<sequence length="392" mass="43221">MDREKVAVIAPDALAAASGKHRPVKRVLERMLPHAAEQLHIRLFGVADGHLPAQGWMGGVPFYCLPGGRLYLESLLRHLRKWRPDTVDVHGRPLLACQLKARLPLSRVLLTLPSARIFSPPCHPKACPTQILESVDGLIVGSERTKAELLAQFPSLVTPVWVHLPGASLEEQAVLRWTPDGEQQRQQRLMELGWTNRKIVLLAGSWPPLRDEGHIVSALTEVLDRVPEAMLVFLAADSPGSGSSRELLERPKQHGLAAYAPERIACLPAGSPYSISDRYLLADCLVLLPGDEPASMLTRIEAMAAGLPMLDASDAPVLEFAVDGLLAEGAGDSLADRIVLLLEEEEFRQVIGRVSREIVRRHYRWEHAADRWVSLVRARGIQTNAGRRSAKN</sequence>
<dbReference type="PANTHER" id="PTHR12526">
    <property type="entry name" value="GLYCOSYLTRANSFERASE"/>
    <property type="match status" value="1"/>
</dbReference>
<keyword evidence="1" id="KW-0328">Glycosyltransferase</keyword>
<reference evidence="1 2" key="1">
    <citation type="submission" date="2023-12" db="EMBL/GenBank/DDBJ databases">
        <title>Whole genome sequencing of Paenibacillus phoenicis isolated from the Phoenix Mars Lander spacecraft assembly facility.</title>
        <authorList>
            <person name="Garcia A."/>
            <person name="Venkateswaran K."/>
        </authorList>
    </citation>
    <scope>NUCLEOTIDE SEQUENCE [LARGE SCALE GENOMIC DNA]</scope>
    <source>
        <strain evidence="1 2">3PO2SA</strain>
    </source>
</reference>
<dbReference type="RefSeq" id="WP_323077540.1">
    <property type="nucleotide sequence ID" value="NZ_CBCSKM010000028.1"/>
</dbReference>
<protein>
    <submittedName>
        <fullName evidence="1">Glycosyltransferase family 4 protein</fullName>
        <ecNumber evidence="1">2.4.-.-</ecNumber>
    </submittedName>
</protein>
<keyword evidence="2" id="KW-1185">Reference proteome</keyword>
<dbReference type="CDD" id="cd03801">
    <property type="entry name" value="GT4_PimA-like"/>
    <property type="match status" value="1"/>
</dbReference>
<dbReference type="Gene3D" id="3.40.50.2000">
    <property type="entry name" value="Glycogen Phosphorylase B"/>
    <property type="match status" value="2"/>
</dbReference>
<proteinExistence type="predicted"/>
<comment type="caution">
    <text evidence="1">The sequence shown here is derived from an EMBL/GenBank/DDBJ whole genome shotgun (WGS) entry which is preliminary data.</text>
</comment>